<organism evidence="2 3">
    <name type="scientific">Salinibacter ruber (strain M8)</name>
    <dbReference type="NCBI Taxonomy" id="761659"/>
    <lineage>
        <taxon>Bacteria</taxon>
        <taxon>Pseudomonadati</taxon>
        <taxon>Rhodothermota</taxon>
        <taxon>Rhodothermia</taxon>
        <taxon>Rhodothermales</taxon>
        <taxon>Salinibacteraceae</taxon>
        <taxon>Salinibacter</taxon>
    </lineage>
</organism>
<sequence>MASSSSGKPRSPGPTGIPDPPPNPSRRENEPVLDTMVLQAFGFGHPEGIETLLRVLQVQRARFPAEVYNDETLPLPQDDEDLSELALGLNYAERQIRTRPRVEAERFESWIDNASQLQEHLRGGTLEIDPLRTEELPEREDLTETYGIGRGEAACLVLAQRRGAPAVFVSADQEACEVADEIGIPRTTIRDLLERWVDIFSPPVEDFDAMIEGLRRARFDPGKDFVAPLRETLS</sequence>
<accession>D5H488</accession>
<gene>
    <name evidence="2" type="ORF">SRM_p56010</name>
</gene>
<name>D5H488_SALRM</name>
<feature type="region of interest" description="Disordered" evidence="1">
    <location>
        <begin position="1"/>
        <end position="30"/>
    </location>
</feature>
<reference evidence="2 3" key="1">
    <citation type="journal article" date="2010" name="ISME J.">
        <title>Fine-scale evolution: genomic, phenotypic and ecological differentiation in two coexisting Salinibacter ruber strains.</title>
        <authorList>
            <person name="Pena A."/>
            <person name="Teeling H."/>
            <person name="Huerta-Cepas J."/>
            <person name="Santos F."/>
            <person name="Yarza P."/>
            <person name="Brito-Echeverria J."/>
            <person name="Lucio M."/>
            <person name="Schmitt-Kopplin P."/>
            <person name="Meseguer I."/>
            <person name="Schenowitz C."/>
            <person name="Dossat C."/>
            <person name="Barbe V."/>
            <person name="Dopazo J."/>
            <person name="Rossello-Mora R."/>
            <person name="Schuler M."/>
            <person name="Glockner F.O."/>
            <person name="Amann R."/>
            <person name="Gabaldon T."/>
            <person name="Anton J."/>
        </authorList>
    </citation>
    <scope>NUCLEOTIDE SEQUENCE [LARGE SCALE GENOMIC DNA]</scope>
    <source>
        <strain evidence="2 3">M8</strain>
        <plasmid evidence="3">pSR56</plasmid>
    </source>
</reference>
<feature type="compositionally biased region" description="Low complexity" evidence="1">
    <location>
        <begin position="1"/>
        <end position="10"/>
    </location>
</feature>
<evidence type="ECO:0008006" key="4">
    <source>
        <dbReference type="Google" id="ProtNLM"/>
    </source>
</evidence>
<dbReference type="HOGENOM" id="CLU_1370495_0_0_10"/>
<evidence type="ECO:0000313" key="3">
    <source>
        <dbReference type="Proteomes" id="UP000000933"/>
    </source>
</evidence>
<protein>
    <recommendedName>
        <fullName evidence="4">PIN domain-containing protein</fullName>
    </recommendedName>
</protein>
<dbReference type="Proteomes" id="UP000000933">
    <property type="component" value="Plasmid pSR56"/>
</dbReference>
<proteinExistence type="predicted"/>
<reference evidence="3" key="2">
    <citation type="submission" date="2010-04" db="EMBL/GenBank/DDBJ databases">
        <title>Genome sequence of Salinibacter ruber M8.</title>
        <authorList>
            <consortium name="Genoscope"/>
        </authorList>
    </citation>
    <scope>NUCLEOTIDE SEQUENCE [LARGE SCALE GENOMIC DNA]</scope>
    <source>
        <strain evidence="3">M8</strain>
        <plasmid evidence="3">pSR56</plasmid>
    </source>
</reference>
<dbReference type="KEGG" id="srm:SRM_p56010"/>
<dbReference type="EMBL" id="FP565811">
    <property type="protein sequence ID" value="CBH22728.1"/>
    <property type="molecule type" value="Genomic_DNA"/>
</dbReference>
<geneLocation type="plasmid" evidence="2 3">
    <name>pSR56</name>
</geneLocation>
<keyword evidence="2" id="KW-0614">Plasmid</keyword>
<feature type="compositionally biased region" description="Pro residues" evidence="1">
    <location>
        <begin position="11"/>
        <end position="24"/>
    </location>
</feature>
<evidence type="ECO:0000313" key="2">
    <source>
        <dbReference type="EMBL" id="CBH22728.1"/>
    </source>
</evidence>
<dbReference type="AlphaFoldDB" id="D5H488"/>
<evidence type="ECO:0000256" key="1">
    <source>
        <dbReference type="SAM" id="MobiDB-lite"/>
    </source>
</evidence>